<dbReference type="PROSITE" id="PS00552">
    <property type="entry name" value="HTH_MERR_1"/>
    <property type="match status" value="1"/>
</dbReference>
<dbReference type="InterPro" id="IPR009061">
    <property type="entry name" value="DNA-bd_dom_put_sf"/>
</dbReference>
<dbReference type="InterPro" id="IPR047057">
    <property type="entry name" value="MerR_fam"/>
</dbReference>
<gene>
    <name evidence="3" type="ORF">DF223_00520</name>
</gene>
<dbReference type="OrthoDB" id="9802039at2"/>
<dbReference type="PANTHER" id="PTHR30204">
    <property type="entry name" value="REDOX-CYCLING DRUG-SENSING TRANSCRIPTIONAL ACTIVATOR SOXR"/>
    <property type="match status" value="1"/>
</dbReference>
<reference evidence="4" key="1">
    <citation type="submission" date="2018-04" db="EMBL/GenBank/DDBJ databases">
        <authorList>
            <person name="Liu S."/>
            <person name="Wang Z."/>
            <person name="Li J."/>
        </authorList>
    </citation>
    <scope>NUCLEOTIDE SEQUENCE [LARGE SCALE GENOMIC DNA]</scope>
    <source>
        <strain evidence="4">622</strain>
    </source>
</reference>
<dbReference type="EMBL" id="QEFB01000001">
    <property type="protein sequence ID" value="PWC07885.1"/>
    <property type="molecule type" value="Genomic_DNA"/>
</dbReference>
<proteinExistence type="predicted"/>
<name>A0A2U1TG69_9MICO</name>
<dbReference type="RefSeq" id="WP_108390919.1">
    <property type="nucleotide sequence ID" value="NZ_CP026949.1"/>
</dbReference>
<organism evidence="3 4">
    <name type="scientific">Mycetocola zhujimingii</name>
    <dbReference type="NCBI Taxonomy" id="2079792"/>
    <lineage>
        <taxon>Bacteria</taxon>
        <taxon>Bacillati</taxon>
        <taxon>Actinomycetota</taxon>
        <taxon>Actinomycetes</taxon>
        <taxon>Micrococcales</taxon>
        <taxon>Microbacteriaceae</taxon>
        <taxon>Mycetocola</taxon>
    </lineage>
</organism>
<dbReference type="SMART" id="SM00422">
    <property type="entry name" value="HTH_MERR"/>
    <property type="match status" value="1"/>
</dbReference>
<sequence>MRIGELAANSGVSVRSLRYYETQGILLSSRTSGGHREYSDDAVDRVILIQELMAAGLTSAVIVELLPCIYSGTTTPAMIERLRQQREDIDRRARELLATRDRLDDLIIDARHRLAV</sequence>
<dbReference type="GO" id="GO:0003700">
    <property type="term" value="F:DNA-binding transcription factor activity"/>
    <property type="evidence" value="ECO:0007669"/>
    <property type="project" value="InterPro"/>
</dbReference>
<dbReference type="PROSITE" id="PS50937">
    <property type="entry name" value="HTH_MERR_2"/>
    <property type="match status" value="1"/>
</dbReference>
<evidence type="ECO:0000313" key="4">
    <source>
        <dbReference type="Proteomes" id="UP000244962"/>
    </source>
</evidence>
<dbReference type="Proteomes" id="UP000244962">
    <property type="component" value="Unassembled WGS sequence"/>
</dbReference>
<evidence type="ECO:0000313" key="3">
    <source>
        <dbReference type="EMBL" id="PWC07885.1"/>
    </source>
</evidence>
<dbReference type="SUPFAM" id="SSF46955">
    <property type="entry name" value="Putative DNA-binding domain"/>
    <property type="match status" value="1"/>
</dbReference>
<dbReference type="Pfam" id="PF13411">
    <property type="entry name" value="MerR_1"/>
    <property type="match status" value="1"/>
</dbReference>
<feature type="domain" description="HTH merR-type" evidence="2">
    <location>
        <begin position="1"/>
        <end position="68"/>
    </location>
</feature>
<dbReference type="PRINTS" id="PR00040">
    <property type="entry name" value="HTHMERR"/>
</dbReference>
<comment type="caution">
    <text evidence="3">The sequence shown here is derived from an EMBL/GenBank/DDBJ whole genome shotgun (WGS) entry which is preliminary data.</text>
</comment>
<evidence type="ECO:0000256" key="1">
    <source>
        <dbReference type="ARBA" id="ARBA00023125"/>
    </source>
</evidence>
<protein>
    <submittedName>
        <fullName evidence="3">MerR family transcriptional regulator</fullName>
    </submittedName>
</protein>
<keyword evidence="4" id="KW-1185">Reference proteome</keyword>
<keyword evidence="1" id="KW-0238">DNA-binding</keyword>
<dbReference type="InterPro" id="IPR000551">
    <property type="entry name" value="MerR-type_HTH_dom"/>
</dbReference>
<dbReference type="KEGG" id="myl:C3E77_06700"/>
<dbReference type="GO" id="GO:0003677">
    <property type="term" value="F:DNA binding"/>
    <property type="evidence" value="ECO:0007669"/>
    <property type="project" value="UniProtKB-KW"/>
</dbReference>
<evidence type="ECO:0000259" key="2">
    <source>
        <dbReference type="PROSITE" id="PS50937"/>
    </source>
</evidence>
<dbReference type="Gene3D" id="1.10.1660.10">
    <property type="match status" value="1"/>
</dbReference>
<dbReference type="PANTHER" id="PTHR30204:SF97">
    <property type="entry name" value="MERR FAMILY REGULATORY PROTEIN"/>
    <property type="match status" value="1"/>
</dbReference>
<dbReference type="AlphaFoldDB" id="A0A2U1TG69"/>
<accession>A0A2U1TG69</accession>
<dbReference type="CDD" id="cd01282">
    <property type="entry name" value="HTH_MerR-like_sg3"/>
    <property type="match status" value="1"/>
</dbReference>